<dbReference type="HOGENOM" id="CLU_019614_1_0_1"/>
<accession>F4S2N4</accession>
<proteinExistence type="predicted"/>
<feature type="compositionally biased region" description="Polar residues" evidence="1">
    <location>
        <begin position="209"/>
        <end position="220"/>
    </location>
</feature>
<evidence type="ECO:0000313" key="2">
    <source>
        <dbReference type="EMBL" id="EGG01031.1"/>
    </source>
</evidence>
<dbReference type="OrthoDB" id="10435572at2759"/>
<dbReference type="GeneID" id="18924340"/>
<feature type="compositionally biased region" description="Low complexity" evidence="1">
    <location>
        <begin position="382"/>
        <end position="412"/>
    </location>
</feature>
<dbReference type="KEGG" id="mlr:MELLADRAFT_111292"/>
<dbReference type="InParanoid" id="F4S2N4"/>
<dbReference type="Proteomes" id="UP000001072">
    <property type="component" value="Unassembled WGS sequence"/>
</dbReference>
<feature type="compositionally biased region" description="Polar residues" evidence="1">
    <location>
        <begin position="182"/>
        <end position="202"/>
    </location>
</feature>
<keyword evidence="3" id="KW-1185">Reference proteome</keyword>
<evidence type="ECO:0000256" key="1">
    <source>
        <dbReference type="SAM" id="MobiDB-lite"/>
    </source>
</evidence>
<sequence>MLCRRYGPHTTIYWEPKAQHLKHLIGTRCNFDQKYYRYYNKASYNHDLLAHNRRHQDFELPNHLINNYQLPTYLPTMVVDPQLTLDAFLPNPHPTQPTPLISKEVCQGVNAVFATAHNTRMNRGCPHKACFDCCNKLGTLACLPHEAQARKKTREAVTDGIEGQQSEQPTPLITAAIPTPHSRVSSNTAVNDENQSTHPTTKPSEDLAPSTQAGRTFTRRLSPTELSKFRSVSINKQAEERIQNDALALAKKLVTMVVWPGNEQDPFGSETWHVQANKWPLFSLDESEELLSLVESRLGANWKGGLRVWNHEEHGWVHIKMSTQELYPKDCKKILVLLPNVKPSNCEGIDHHLASVAPISEKAAMDIRPMITPTQQSRTSLSVTPTPSRTPISITPIHSQLNTTSSSSPTHISDSEDERDVATMNLINDAVVKATTGNEGSSSPIKSRRAQWPRGVTMHSMVTFFERSMRKQTLMKVAWEEQFQSSYTYASSTVSTYRALLKGIGLTRLTEYVEKHGDHTVQQAKDYFDDVDNRTSKRARQ</sequence>
<feature type="compositionally biased region" description="Polar residues" evidence="1">
    <location>
        <begin position="372"/>
        <end position="381"/>
    </location>
</feature>
<reference evidence="3" key="1">
    <citation type="journal article" date="2011" name="Proc. Natl. Acad. Sci. U.S.A.">
        <title>Obligate biotrophy features unraveled by the genomic analysis of rust fungi.</title>
        <authorList>
            <person name="Duplessis S."/>
            <person name="Cuomo C.A."/>
            <person name="Lin Y.-C."/>
            <person name="Aerts A."/>
            <person name="Tisserant E."/>
            <person name="Veneault-Fourrey C."/>
            <person name="Joly D.L."/>
            <person name="Hacquard S."/>
            <person name="Amselem J."/>
            <person name="Cantarel B.L."/>
            <person name="Chiu R."/>
            <person name="Coutinho P.M."/>
            <person name="Feau N."/>
            <person name="Field M."/>
            <person name="Frey P."/>
            <person name="Gelhaye E."/>
            <person name="Goldberg J."/>
            <person name="Grabherr M.G."/>
            <person name="Kodira C.D."/>
            <person name="Kohler A."/>
            <person name="Kuees U."/>
            <person name="Lindquist E.A."/>
            <person name="Lucas S.M."/>
            <person name="Mago R."/>
            <person name="Mauceli E."/>
            <person name="Morin E."/>
            <person name="Murat C."/>
            <person name="Pangilinan J.L."/>
            <person name="Park R."/>
            <person name="Pearson M."/>
            <person name="Quesneville H."/>
            <person name="Rouhier N."/>
            <person name="Sakthikumar S."/>
            <person name="Salamov A.A."/>
            <person name="Schmutz J."/>
            <person name="Selles B."/>
            <person name="Shapiro H."/>
            <person name="Tanguay P."/>
            <person name="Tuskan G.A."/>
            <person name="Henrissat B."/>
            <person name="Van de Peer Y."/>
            <person name="Rouze P."/>
            <person name="Ellis J.G."/>
            <person name="Dodds P.N."/>
            <person name="Schein J.E."/>
            <person name="Zhong S."/>
            <person name="Hamelin R.C."/>
            <person name="Grigoriev I.V."/>
            <person name="Szabo L.J."/>
            <person name="Martin F."/>
        </authorList>
    </citation>
    <scope>NUCLEOTIDE SEQUENCE [LARGE SCALE GENOMIC DNA]</scope>
    <source>
        <strain evidence="3">98AG31 / pathotype 3-4-7</strain>
    </source>
</reference>
<dbReference type="EMBL" id="GL883141">
    <property type="protein sequence ID" value="EGG01031.1"/>
    <property type="molecule type" value="Genomic_DNA"/>
</dbReference>
<dbReference type="RefSeq" id="XP_007415631.1">
    <property type="nucleotide sequence ID" value="XM_007415569.1"/>
</dbReference>
<organism evidence="3">
    <name type="scientific">Melampsora larici-populina (strain 98AG31 / pathotype 3-4-7)</name>
    <name type="common">Poplar leaf rust fungus</name>
    <dbReference type="NCBI Taxonomy" id="747676"/>
    <lineage>
        <taxon>Eukaryota</taxon>
        <taxon>Fungi</taxon>
        <taxon>Dikarya</taxon>
        <taxon>Basidiomycota</taxon>
        <taxon>Pucciniomycotina</taxon>
        <taxon>Pucciniomycetes</taxon>
        <taxon>Pucciniales</taxon>
        <taxon>Melampsoraceae</taxon>
        <taxon>Melampsora</taxon>
    </lineage>
</organism>
<evidence type="ECO:0000313" key="3">
    <source>
        <dbReference type="Proteomes" id="UP000001072"/>
    </source>
</evidence>
<name>F4S2N4_MELLP</name>
<protein>
    <submittedName>
        <fullName evidence="2">Uncharacterized protein</fullName>
    </submittedName>
</protein>
<dbReference type="AlphaFoldDB" id="F4S2N4"/>
<dbReference type="VEuPathDB" id="FungiDB:MELLADRAFT_111292"/>
<feature type="region of interest" description="Disordered" evidence="1">
    <location>
        <begin position="181"/>
        <end position="220"/>
    </location>
</feature>
<feature type="region of interest" description="Disordered" evidence="1">
    <location>
        <begin position="372"/>
        <end position="417"/>
    </location>
</feature>
<gene>
    <name evidence="2" type="ORF">MELLADRAFT_111292</name>
</gene>